<gene>
    <name evidence="2" type="ORF">FEHR0123_LOCUS9404</name>
</gene>
<proteinExistence type="predicted"/>
<keyword evidence="1" id="KW-0812">Transmembrane</keyword>
<evidence type="ECO:0000256" key="1">
    <source>
        <dbReference type="SAM" id="Phobius"/>
    </source>
</evidence>
<evidence type="ECO:0000313" key="2">
    <source>
        <dbReference type="EMBL" id="CAE0314478.1"/>
    </source>
</evidence>
<name>A0A7S3I6J2_9SPIT</name>
<protein>
    <submittedName>
        <fullName evidence="2">Uncharacterized protein</fullName>
    </submittedName>
</protein>
<feature type="transmembrane region" description="Helical" evidence="1">
    <location>
        <begin position="73"/>
        <end position="101"/>
    </location>
</feature>
<keyword evidence="1" id="KW-1133">Transmembrane helix</keyword>
<sequence length="134" mass="15099">MCSLSIFCLEDRIESRLHARLIAAQTLQLNTVFQILVGETEHFHGLRVRDEATLDAQTLISDSLSHFVKSIDLGLLALLVASLFLVEVFKNFLASFLIALVRAARQRCNMATQRLLLLKLRLNIGTLRRPLALD</sequence>
<accession>A0A7S3I6J2</accession>
<reference evidence="2" key="1">
    <citation type="submission" date="2021-01" db="EMBL/GenBank/DDBJ databases">
        <authorList>
            <person name="Corre E."/>
            <person name="Pelletier E."/>
            <person name="Niang G."/>
            <person name="Scheremetjew M."/>
            <person name="Finn R."/>
            <person name="Kale V."/>
            <person name="Holt S."/>
            <person name="Cochrane G."/>
            <person name="Meng A."/>
            <person name="Brown T."/>
            <person name="Cohen L."/>
        </authorList>
    </citation>
    <scope>NUCLEOTIDE SEQUENCE</scope>
    <source>
        <strain evidence="2">Fehren 1</strain>
    </source>
</reference>
<keyword evidence="1" id="KW-0472">Membrane</keyword>
<dbReference type="EMBL" id="HBIE01031221">
    <property type="protein sequence ID" value="CAE0314478.1"/>
    <property type="molecule type" value="Transcribed_RNA"/>
</dbReference>
<dbReference type="AlphaFoldDB" id="A0A7S3I6J2"/>
<organism evidence="2">
    <name type="scientific">Favella ehrenbergii</name>
    <dbReference type="NCBI Taxonomy" id="182087"/>
    <lineage>
        <taxon>Eukaryota</taxon>
        <taxon>Sar</taxon>
        <taxon>Alveolata</taxon>
        <taxon>Ciliophora</taxon>
        <taxon>Intramacronucleata</taxon>
        <taxon>Spirotrichea</taxon>
        <taxon>Choreotrichia</taxon>
        <taxon>Tintinnida</taxon>
        <taxon>Xystonellidae</taxon>
        <taxon>Favella</taxon>
    </lineage>
</organism>